<dbReference type="STRING" id="1288484.GCA_000348665_02172"/>
<dbReference type="RefSeq" id="WP_114671113.1">
    <property type="nucleotide sequence ID" value="NZ_CP031158.1"/>
</dbReference>
<evidence type="ECO:0000313" key="2">
    <source>
        <dbReference type="EMBL" id="AXG98032.1"/>
    </source>
</evidence>
<proteinExistence type="predicted"/>
<dbReference type="Gene3D" id="3.10.180.10">
    <property type="entry name" value="2,3-Dihydroxybiphenyl 1,2-Dioxygenase, domain 1"/>
    <property type="match status" value="1"/>
</dbReference>
<dbReference type="InterPro" id="IPR029068">
    <property type="entry name" value="Glyas_Bleomycin-R_OHBP_Dase"/>
</dbReference>
<organism evidence="2 3">
    <name type="scientific">Deinococcus wulumuqiensis</name>
    <dbReference type="NCBI Taxonomy" id="980427"/>
    <lineage>
        <taxon>Bacteria</taxon>
        <taxon>Thermotogati</taxon>
        <taxon>Deinococcota</taxon>
        <taxon>Deinococci</taxon>
        <taxon>Deinococcales</taxon>
        <taxon>Deinococcaceae</taxon>
        <taxon>Deinococcus</taxon>
    </lineage>
</organism>
<name>A0A345IEB0_9DEIO</name>
<dbReference type="SUPFAM" id="SSF54593">
    <property type="entry name" value="Glyoxalase/Bleomycin resistance protein/Dihydroxybiphenyl dioxygenase"/>
    <property type="match status" value="1"/>
</dbReference>
<protein>
    <submittedName>
        <fullName evidence="2">VOC family protein</fullName>
    </submittedName>
</protein>
<accession>A0A345IEB0</accession>
<dbReference type="KEGG" id="dwu:DVJ83_01345"/>
<evidence type="ECO:0000313" key="3">
    <source>
        <dbReference type="Proteomes" id="UP000253744"/>
    </source>
</evidence>
<dbReference type="Pfam" id="PF13468">
    <property type="entry name" value="Glyoxalase_3"/>
    <property type="match status" value="1"/>
</dbReference>
<dbReference type="InterPro" id="IPR025870">
    <property type="entry name" value="Glyoxalase-like_dom"/>
</dbReference>
<sequence length="206" mass="21934">MQAMPGPARLDHLVVAARTLEEGAAWLEGRLGVGLLPGGEHPAFGTHNRLLSLGESYLEVIAVNPGAPAPPRPRWFGLDTPQMRERLAHGPALIHWVAAVPGLPDHPDVLALSRGENRWRLTVPASGELPGGGVEPSLIVWDTPAPPTRLPDSGVRLLTLRLGTPDPGPLRATLDALNFVGEVEVYEAPQPELSAQLQTPHGLVTL</sequence>
<gene>
    <name evidence="2" type="ORF">DVJ83_01345</name>
</gene>
<evidence type="ECO:0000259" key="1">
    <source>
        <dbReference type="Pfam" id="PF13468"/>
    </source>
</evidence>
<dbReference type="AlphaFoldDB" id="A0A345IEB0"/>
<feature type="domain" description="Glyoxalase-like" evidence="1">
    <location>
        <begin position="10"/>
        <end position="177"/>
    </location>
</feature>
<reference evidence="2 3" key="1">
    <citation type="submission" date="2018-07" db="EMBL/GenBank/DDBJ databases">
        <title>Complete Genome and Methylome Analysis of Deinococcus wulumuqiensis NEB 479.</title>
        <authorList>
            <person name="Fomenkov A."/>
            <person name="Luyten Y."/>
            <person name="Vincze T."/>
            <person name="Anton B.P."/>
            <person name="Clark T."/>
            <person name="Roberts R.J."/>
            <person name="Morgan R.D."/>
        </authorList>
    </citation>
    <scope>NUCLEOTIDE SEQUENCE [LARGE SCALE GENOMIC DNA]</scope>
    <source>
        <strain evidence="2 3">NEB 479</strain>
    </source>
</reference>
<dbReference type="EMBL" id="CP031158">
    <property type="protein sequence ID" value="AXG98032.1"/>
    <property type="molecule type" value="Genomic_DNA"/>
</dbReference>
<dbReference type="Proteomes" id="UP000253744">
    <property type="component" value="Chromosome"/>
</dbReference>